<dbReference type="eggNOG" id="ENOG50322TG">
    <property type="taxonomic scope" value="Bacteria"/>
</dbReference>
<proteinExistence type="predicted"/>
<dbReference type="OrthoDB" id="542346at2"/>
<dbReference type="EMBL" id="CP000878">
    <property type="protein sequence ID" value="ABX08565.1"/>
    <property type="molecule type" value="Genomic_DNA"/>
</dbReference>
<dbReference type="KEGG" id="pmj:P9211_06341"/>
<evidence type="ECO:0000313" key="2">
    <source>
        <dbReference type="Proteomes" id="UP000000788"/>
    </source>
</evidence>
<dbReference type="RefSeq" id="WP_012195187.1">
    <property type="nucleotide sequence ID" value="NC_009976.1"/>
</dbReference>
<gene>
    <name evidence="1" type="ordered locus">P9211_06341</name>
</gene>
<sequence>MLENPKKLKGQELASYIEQNREKFKGNGDELCLAAGYGITREDGSTKCNLSSFINELDKSAKIKKRFITPET</sequence>
<reference evidence="1 2" key="1">
    <citation type="journal article" date="2007" name="PLoS Genet.">
        <title>Patterns and implications of gene gain and loss in the evolution of Prochlorococcus.</title>
        <authorList>
            <person name="Kettler G.C."/>
            <person name="Martiny A.C."/>
            <person name="Huang K."/>
            <person name="Zucker J."/>
            <person name="Coleman M.L."/>
            <person name="Rodrigue S."/>
            <person name="Chen F."/>
            <person name="Lapidus A."/>
            <person name="Ferriera S."/>
            <person name="Johnson J."/>
            <person name="Steglich C."/>
            <person name="Church G.M."/>
            <person name="Richardson P."/>
            <person name="Chisholm S.W."/>
        </authorList>
    </citation>
    <scope>NUCLEOTIDE SEQUENCE [LARGE SCALE GENOMIC DNA]</scope>
    <source>
        <strain evidence="2">MIT 9211</strain>
    </source>
</reference>
<name>A9B9Q3_PROM4</name>
<accession>A9B9Q3</accession>
<evidence type="ECO:0000313" key="1">
    <source>
        <dbReference type="EMBL" id="ABX08565.1"/>
    </source>
</evidence>
<organism evidence="1 2">
    <name type="scientific">Prochlorococcus marinus (strain MIT 9211)</name>
    <dbReference type="NCBI Taxonomy" id="93059"/>
    <lineage>
        <taxon>Bacteria</taxon>
        <taxon>Bacillati</taxon>
        <taxon>Cyanobacteriota</taxon>
        <taxon>Cyanophyceae</taxon>
        <taxon>Synechococcales</taxon>
        <taxon>Prochlorococcaceae</taxon>
        <taxon>Prochlorococcus</taxon>
    </lineage>
</organism>
<protein>
    <submittedName>
        <fullName evidence="1">Uncharacterized protein</fullName>
    </submittedName>
</protein>
<dbReference type="Proteomes" id="UP000000788">
    <property type="component" value="Chromosome"/>
</dbReference>
<dbReference type="HOGENOM" id="CLU_2719088_0_0_3"/>
<dbReference type="AlphaFoldDB" id="A9B9Q3"/>
<keyword evidence="2" id="KW-1185">Reference proteome</keyword>